<accession>A0A0H2RVE1</accession>
<dbReference type="InterPro" id="IPR036322">
    <property type="entry name" value="WD40_repeat_dom_sf"/>
</dbReference>
<dbReference type="InterPro" id="IPR002130">
    <property type="entry name" value="Cyclophilin-type_PPIase_dom"/>
</dbReference>
<keyword evidence="6" id="KW-0697">Rotamase</keyword>
<dbReference type="PROSITE" id="PS50072">
    <property type="entry name" value="CSA_PPIASE_2"/>
    <property type="match status" value="1"/>
</dbReference>
<dbReference type="InParanoid" id="A0A0H2RVE1"/>
<name>A0A0H2RVE1_9AGAM</name>
<dbReference type="FunFam" id="2.40.100.10:FF:000003">
    <property type="entry name" value="Peptidylprolyl isomerase domain and WD repeat-containing 1"/>
    <property type="match status" value="1"/>
</dbReference>
<dbReference type="Gene3D" id="2.130.10.10">
    <property type="entry name" value="YVTN repeat-like/Quinoprotein amine dehydrogenase"/>
    <property type="match status" value="1"/>
</dbReference>
<evidence type="ECO:0000256" key="6">
    <source>
        <dbReference type="ARBA" id="ARBA00023110"/>
    </source>
</evidence>
<dbReference type="SUPFAM" id="SSF50978">
    <property type="entry name" value="WD40 repeat-like"/>
    <property type="match status" value="1"/>
</dbReference>
<keyword evidence="12" id="KW-1185">Reference proteome</keyword>
<dbReference type="PROSITE" id="PS00170">
    <property type="entry name" value="CSA_PPIASE_1"/>
    <property type="match status" value="1"/>
</dbReference>
<dbReference type="GO" id="GO:0003755">
    <property type="term" value="F:peptidyl-prolyl cis-trans isomerase activity"/>
    <property type="evidence" value="ECO:0007669"/>
    <property type="project" value="UniProtKB-KW"/>
</dbReference>
<evidence type="ECO:0000256" key="8">
    <source>
        <dbReference type="PROSITE-ProRule" id="PRU00221"/>
    </source>
</evidence>
<dbReference type="InterPro" id="IPR029000">
    <property type="entry name" value="Cyclophilin-like_dom_sf"/>
</dbReference>
<evidence type="ECO:0000256" key="7">
    <source>
        <dbReference type="ARBA" id="ARBA00023235"/>
    </source>
</evidence>
<dbReference type="InterPro" id="IPR015943">
    <property type="entry name" value="WD40/YVTN_repeat-like_dom_sf"/>
</dbReference>
<evidence type="ECO:0000313" key="11">
    <source>
        <dbReference type="EMBL" id="KLO15975.1"/>
    </source>
</evidence>
<dbReference type="SUPFAM" id="SSF50891">
    <property type="entry name" value="Cyclophilin-like"/>
    <property type="match status" value="1"/>
</dbReference>
<keyword evidence="7 11" id="KW-0413">Isomerase</keyword>
<evidence type="ECO:0000256" key="3">
    <source>
        <dbReference type="ARBA" id="ARBA00013194"/>
    </source>
</evidence>
<dbReference type="OrthoDB" id="10264753at2759"/>
<dbReference type="InterPro" id="IPR001680">
    <property type="entry name" value="WD40_rpt"/>
</dbReference>
<dbReference type="EC" id="5.2.1.8" evidence="3"/>
<feature type="domain" description="PPIase cyclophilin-type" evidence="10">
    <location>
        <begin position="501"/>
        <end position="655"/>
    </location>
</feature>
<comment type="catalytic activity">
    <reaction evidence="1">
        <text>[protein]-peptidylproline (omega=180) = [protein]-peptidylproline (omega=0)</text>
        <dbReference type="Rhea" id="RHEA:16237"/>
        <dbReference type="Rhea" id="RHEA-COMP:10747"/>
        <dbReference type="Rhea" id="RHEA-COMP:10748"/>
        <dbReference type="ChEBI" id="CHEBI:83833"/>
        <dbReference type="ChEBI" id="CHEBI:83834"/>
        <dbReference type="EC" id="5.2.1.8"/>
    </reaction>
</comment>
<proteinExistence type="inferred from homology"/>
<dbReference type="Proteomes" id="UP000053477">
    <property type="component" value="Unassembled WGS sequence"/>
</dbReference>
<evidence type="ECO:0000256" key="2">
    <source>
        <dbReference type="ARBA" id="ARBA00007365"/>
    </source>
</evidence>
<evidence type="ECO:0000313" key="12">
    <source>
        <dbReference type="Proteomes" id="UP000053477"/>
    </source>
</evidence>
<feature type="region of interest" description="Disordered" evidence="9">
    <location>
        <begin position="1"/>
        <end position="61"/>
    </location>
</feature>
<feature type="repeat" description="WD" evidence="8">
    <location>
        <begin position="127"/>
        <end position="168"/>
    </location>
</feature>
<dbReference type="InterPro" id="IPR044666">
    <property type="entry name" value="Cyclophilin_A-like"/>
</dbReference>
<dbReference type="STRING" id="27342.A0A0H2RVE1"/>
<dbReference type="GO" id="GO:0005634">
    <property type="term" value="C:nucleus"/>
    <property type="evidence" value="ECO:0007669"/>
    <property type="project" value="UniProtKB-ARBA"/>
</dbReference>
<evidence type="ECO:0000256" key="9">
    <source>
        <dbReference type="SAM" id="MobiDB-lite"/>
    </source>
</evidence>
<reference evidence="11 12" key="1">
    <citation type="submission" date="2015-04" db="EMBL/GenBank/DDBJ databases">
        <title>Complete genome sequence of Schizopora paradoxa KUC8140, a cosmopolitan wood degrader in East Asia.</title>
        <authorList>
            <consortium name="DOE Joint Genome Institute"/>
            <person name="Min B."/>
            <person name="Park H."/>
            <person name="Jang Y."/>
            <person name="Kim J.-J."/>
            <person name="Kim K.H."/>
            <person name="Pangilinan J."/>
            <person name="Lipzen A."/>
            <person name="Riley R."/>
            <person name="Grigoriev I.V."/>
            <person name="Spatafora J.W."/>
            <person name="Choi I.-G."/>
        </authorList>
    </citation>
    <scope>NUCLEOTIDE SEQUENCE [LARGE SCALE GENOMIC DNA]</scope>
    <source>
        <strain evidence="11 12">KUC8140</strain>
    </source>
</reference>
<evidence type="ECO:0000256" key="1">
    <source>
        <dbReference type="ARBA" id="ARBA00000971"/>
    </source>
</evidence>
<keyword evidence="4 8" id="KW-0853">WD repeat</keyword>
<sequence length="656" mass="73390">MSDASTVLGKHERDGEMKSDGPKPQDPAPQANNDSGEDSDEDVGPMPMPDQASGNGTRKKRKVLPHEKLYLEHLPSSDRYSKSFMHRDVINFVVVTPGTDFVITTSTDGYLKLWKKQEVGIEFVKFYRAHLSQVTGVTASADGTLFASISDDRTAKVFDVVNFDMINQIKLGFTPKACCWVHRRGQAQALLAISEADTGTIHILDGRGDAKPLTSVNNLHKAPVHIMTYSDKYDTVVTSDENGFVEYWQPTEPFEPPKECQRIWKYKSATDLYEFKKSKCCPTSIVFSPDSSSFVTFSLPDRQVRIFSFLSAKMTRKYDESLNAIQEMQQAGTAIYHVDDMEFGRRLAADRELELPGPDGLIPGRWINAVWDESGSFVIYPTMLGIKVVNTVTNRVVRLLGKDETVRWMNLSLYQGAPAKKGFTTVAMAASSNPILASKELRDPTLFCTGYKKQRFYMFTRSAPEDQKDQGDRDVFNERPTRDEQTIAAVAPSRPTGPSPIAHAATIHTSEGDIHIRLFPEHAPKAVENFVGHARSGYFEGVLFHRVIPKFMIQTGDPLGDGTGGESIWGNEFEDEFTSELRHDRPYTVSMANAGPNTNGSQFFITTTATPWLDNKHTIFGRVLRGLEVIHGIENVKVNKHDKPYEDIKIVNVEVE</sequence>
<evidence type="ECO:0000259" key="10">
    <source>
        <dbReference type="PROSITE" id="PS50072"/>
    </source>
</evidence>
<dbReference type="Gene3D" id="2.40.100.10">
    <property type="entry name" value="Cyclophilin-like"/>
    <property type="match status" value="1"/>
</dbReference>
<dbReference type="PRINTS" id="PR00153">
    <property type="entry name" value="CSAPPISMRASE"/>
</dbReference>
<dbReference type="FunFam" id="2.130.10.10:FF:000450">
    <property type="entry name" value="Peptidylprolyl isomerase domain and WD-repeat protein 1"/>
    <property type="match status" value="1"/>
</dbReference>
<dbReference type="InterPro" id="IPR020892">
    <property type="entry name" value="Cyclophilin-type_PPIase_CS"/>
</dbReference>
<organism evidence="11 12">
    <name type="scientific">Schizopora paradoxa</name>
    <dbReference type="NCBI Taxonomy" id="27342"/>
    <lineage>
        <taxon>Eukaryota</taxon>
        <taxon>Fungi</taxon>
        <taxon>Dikarya</taxon>
        <taxon>Basidiomycota</taxon>
        <taxon>Agaricomycotina</taxon>
        <taxon>Agaricomycetes</taxon>
        <taxon>Hymenochaetales</taxon>
        <taxon>Schizoporaceae</taxon>
        <taxon>Schizopora</taxon>
    </lineage>
</organism>
<feature type="repeat" description="WD" evidence="8">
    <location>
        <begin position="83"/>
        <end position="115"/>
    </location>
</feature>
<dbReference type="PROSITE" id="PS50082">
    <property type="entry name" value="WD_REPEATS_2"/>
    <property type="match status" value="2"/>
</dbReference>
<dbReference type="AlphaFoldDB" id="A0A0H2RVE1"/>
<feature type="compositionally biased region" description="Basic and acidic residues" evidence="9">
    <location>
        <begin position="9"/>
        <end position="23"/>
    </location>
</feature>
<dbReference type="PANTHER" id="PTHR45625">
    <property type="entry name" value="PEPTIDYL-PROLYL CIS-TRANS ISOMERASE-RELATED"/>
    <property type="match status" value="1"/>
</dbReference>
<dbReference type="SMART" id="SM00320">
    <property type="entry name" value="WD40"/>
    <property type="match status" value="4"/>
</dbReference>
<dbReference type="FunCoup" id="A0A0H2RVE1">
    <property type="interactions" value="795"/>
</dbReference>
<keyword evidence="5" id="KW-0677">Repeat</keyword>
<dbReference type="GO" id="GO:0006457">
    <property type="term" value="P:protein folding"/>
    <property type="evidence" value="ECO:0007669"/>
    <property type="project" value="InterPro"/>
</dbReference>
<dbReference type="EMBL" id="KQ085922">
    <property type="protein sequence ID" value="KLO15975.1"/>
    <property type="molecule type" value="Genomic_DNA"/>
</dbReference>
<evidence type="ECO:0000256" key="4">
    <source>
        <dbReference type="ARBA" id="ARBA00022574"/>
    </source>
</evidence>
<dbReference type="CDD" id="cd01927">
    <property type="entry name" value="cyclophilin_WD40"/>
    <property type="match status" value="1"/>
</dbReference>
<evidence type="ECO:0000256" key="5">
    <source>
        <dbReference type="ARBA" id="ARBA00022737"/>
    </source>
</evidence>
<dbReference type="Pfam" id="PF00400">
    <property type="entry name" value="WD40"/>
    <property type="match status" value="2"/>
</dbReference>
<dbReference type="Pfam" id="PF00160">
    <property type="entry name" value="Pro_isomerase"/>
    <property type="match status" value="1"/>
</dbReference>
<gene>
    <name evidence="11" type="ORF">SCHPADRAFT_848794</name>
</gene>
<dbReference type="PANTHER" id="PTHR45625:SF4">
    <property type="entry name" value="PEPTIDYLPROLYL ISOMERASE DOMAIN AND WD REPEAT-CONTAINING PROTEIN 1"/>
    <property type="match status" value="1"/>
</dbReference>
<comment type="similarity">
    <text evidence="2">Belongs to the cyclophilin-type PPIase family.</text>
</comment>
<protein>
    <recommendedName>
        <fullName evidence="3">peptidylprolyl isomerase</fullName>
        <ecNumber evidence="3">5.2.1.8</ecNumber>
    </recommendedName>
</protein>